<organism evidence="1 2">
    <name type="scientific">Pristionchus fissidentatus</name>
    <dbReference type="NCBI Taxonomy" id="1538716"/>
    <lineage>
        <taxon>Eukaryota</taxon>
        <taxon>Metazoa</taxon>
        <taxon>Ecdysozoa</taxon>
        <taxon>Nematoda</taxon>
        <taxon>Chromadorea</taxon>
        <taxon>Rhabditida</taxon>
        <taxon>Rhabditina</taxon>
        <taxon>Diplogasteromorpha</taxon>
        <taxon>Diplogasteroidea</taxon>
        <taxon>Neodiplogasteridae</taxon>
        <taxon>Pristionchus</taxon>
    </lineage>
</organism>
<dbReference type="Proteomes" id="UP001432322">
    <property type="component" value="Unassembled WGS sequence"/>
</dbReference>
<keyword evidence="2" id="KW-1185">Reference proteome</keyword>
<feature type="non-terminal residue" evidence="1">
    <location>
        <position position="79"/>
    </location>
</feature>
<accession>A0AAV5VMC7</accession>
<evidence type="ECO:0000313" key="2">
    <source>
        <dbReference type="Proteomes" id="UP001432322"/>
    </source>
</evidence>
<evidence type="ECO:0000313" key="1">
    <source>
        <dbReference type="EMBL" id="GMT20576.1"/>
    </source>
</evidence>
<gene>
    <name evidence="1" type="ORF">PFISCL1PPCAC_11873</name>
</gene>
<comment type="caution">
    <text evidence="1">The sequence shown here is derived from an EMBL/GenBank/DDBJ whole genome shotgun (WGS) entry which is preliminary data.</text>
</comment>
<evidence type="ECO:0008006" key="3">
    <source>
        <dbReference type="Google" id="ProtNLM"/>
    </source>
</evidence>
<proteinExistence type="predicted"/>
<protein>
    <recommendedName>
        <fullName evidence="3">Secreted protein</fullName>
    </recommendedName>
</protein>
<dbReference type="EMBL" id="BTSY01000003">
    <property type="protein sequence ID" value="GMT20576.1"/>
    <property type="molecule type" value="Genomic_DNA"/>
</dbReference>
<dbReference type="AlphaFoldDB" id="A0AAV5VMC7"/>
<sequence>MPVPSSVTRIESMPKLRVVTSIFFAPASVASSCRTAPAAEILTCEVHFCVATFFGSIFTVEETASVKMGVFSTRTSSIP</sequence>
<reference evidence="1" key="1">
    <citation type="submission" date="2023-10" db="EMBL/GenBank/DDBJ databases">
        <title>Genome assembly of Pristionchus species.</title>
        <authorList>
            <person name="Yoshida K."/>
            <person name="Sommer R.J."/>
        </authorList>
    </citation>
    <scope>NUCLEOTIDE SEQUENCE</scope>
    <source>
        <strain evidence="1">RS5133</strain>
    </source>
</reference>
<name>A0AAV5VMC7_9BILA</name>